<keyword evidence="2" id="KW-1133">Transmembrane helix</keyword>
<accession>A0ABS8SF15</accession>
<dbReference type="Proteomes" id="UP000823775">
    <property type="component" value="Unassembled WGS sequence"/>
</dbReference>
<protein>
    <submittedName>
        <fullName evidence="3">Uncharacterized protein</fullName>
    </submittedName>
</protein>
<feature type="transmembrane region" description="Helical" evidence="2">
    <location>
        <begin position="31"/>
        <end position="48"/>
    </location>
</feature>
<keyword evidence="4" id="KW-1185">Reference proteome</keyword>
<gene>
    <name evidence="3" type="ORF">HAX54_035216</name>
</gene>
<sequence>MEEGTIPSKALHPQGMLPLADSQKPVEGPHARVLGLLMAFFMTVLMLFRSVTCRVTKKLQDASTVENQAVQDFTFDASPKEEFGHAYSSLYRISTALCCSQETGKNFLLTLTLKKLPSSRKRRSFASKMKMLQDVDLGFSTVVSKMRYIFVMCVDNTPSHCAVDLC</sequence>
<keyword evidence="2" id="KW-0472">Membrane</keyword>
<comment type="caution">
    <text evidence="3">The sequence shown here is derived from an EMBL/GenBank/DDBJ whole genome shotgun (WGS) entry which is preliminary data.</text>
</comment>
<dbReference type="EMBL" id="JACEIK010000459">
    <property type="protein sequence ID" value="MCD7457490.1"/>
    <property type="molecule type" value="Genomic_DNA"/>
</dbReference>
<reference evidence="3 4" key="1">
    <citation type="journal article" date="2021" name="BMC Genomics">
        <title>Datura genome reveals duplications of psychoactive alkaloid biosynthetic genes and high mutation rate following tissue culture.</title>
        <authorList>
            <person name="Rajewski A."/>
            <person name="Carter-House D."/>
            <person name="Stajich J."/>
            <person name="Litt A."/>
        </authorList>
    </citation>
    <scope>NUCLEOTIDE SEQUENCE [LARGE SCALE GENOMIC DNA]</scope>
    <source>
        <strain evidence="3">AR-01</strain>
    </source>
</reference>
<feature type="region of interest" description="Disordered" evidence="1">
    <location>
        <begin position="1"/>
        <end position="23"/>
    </location>
</feature>
<keyword evidence="2" id="KW-0812">Transmembrane</keyword>
<evidence type="ECO:0000256" key="1">
    <source>
        <dbReference type="SAM" id="MobiDB-lite"/>
    </source>
</evidence>
<evidence type="ECO:0000313" key="3">
    <source>
        <dbReference type="EMBL" id="MCD7457490.1"/>
    </source>
</evidence>
<proteinExistence type="predicted"/>
<organism evidence="3 4">
    <name type="scientific">Datura stramonium</name>
    <name type="common">Jimsonweed</name>
    <name type="synonym">Common thornapple</name>
    <dbReference type="NCBI Taxonomy" id="4076"/>
    <lineage>
        <taxon>Eukaryota</taxon>
        <taxon>Viridiplantae</taxon>
        <taxon>Streptophyta</taxon>
        <taxon>Embryophyta</taxon>
        <taxon>Tracheophyta</taxon>
        <taxon>Spermatophyta</taxon>
        <taxon>Magnoliopsida</taxon>
        <taxon>eudicotyledons</taxon>
        <taxon>Gunneridae</taxon>
        <taxon>Pentapetalae</taxon>
        <taxon>asterids</taxon>
        <taxon>lamiids</taxon>
        <taxon>Solanales</taxon>
        <taxon>Solanaceae</taxon>
        <taxon>Solanoideae</taxon>
        <taxon>Datureae</taxon>
        <taxon>Datura</taxon>
    </lineage>
</organism>
<name>A0ABS8SF15_DATST</name>
<evidence type="ECO:0000313" key="4">
    <source>
        <dbReference type="Proteomes" id="UP000823775"/>
    </source>
</evidence>
<evidence type="ECO:0000256" key="2">
    <source>
        <dbReference type="SAM" id="Phobius"/>
    </source>
</evidence>